<sequence length="17" mass="1889">MASRSGEKQPLKQNDSL</sequence>
<dbReference type="AlphaFoldDB" id="T0JUS3"/>
<protein>
    <submittedName>
        <fullName evidence="1">Uncharacterized protein</fullName>
    </submittedName>
</protein>
<dbReference type="Proteomes" id="UP000015530">
    <property type="component" value="Unassembled WGS sequence"/>
</dbReference>
<reference evidence="2" key="1">
    <citation type="journal article" date="2013" name="Mol. Plant Microbe Interact.">
        <title>Global aspects of pacC regulation of pathogenicity genes in Colletotrichum gloeosporioides as revealed by transcriptome analysis.</title>
        <authorList>
            <person name="Alkan N."/>
            <person name="Meng X."/>
            <person name="Friedlander G."/>
            <person name="Reuveni E."/>
            <person name="Sukno S."/>
            <person name="Sherman A."/>
            <person name="Thon M."/>
            <person name="Fluhr R."/>
            <person name="Prusky D."/>
        </authorList>
    </citation>
    <scope>NUCLEOTIDE SEQUENCE [LARGE SCALE GENOMIC DNA]</scope>
    <source>
        <strain evidence="2">Cg-14</strain>
    </source>
</reference>
<gene>
    <name evidence="1" type="ORF">CGLO_18314</name>
</gene>
<accession>T0JUS3</accession>
<comment type="caution">
    <text evidence="1">The sequence shown here is derived from an EMBL/GenBank/DDBJ whole genome shotgun (WGS) entry which is preliminary data.</text>
</comment>
<organism evidence="1 2">
    <name type="scientific">Colletotrichum gloeosporioides (strain Cg-14)</name>
    <name type="common">Anthracnose fungus</name>
    <name type="synonym">Glomerella cingulata</name>
    <dbReference type="NCBI Taxonomy" id="1237896"/>
    <lineage>
        <taxon>Eukaryota</taxon>
        <taxon>Fungi</taxon>
        <taxon>Dikarya</taxon>
        <taxon>Ascomycota</taxon>
        <taxon>Pezizomycotina</taxon>
        <taxon>Sordariomycetes</taxon>
        <taxon>Hypocreomycetidae</taxon>
        <taxon>Glomerellales</taxon>
        <taxon>Glomerellaceae</taxon>
        <taxon>Colletotrichum</taxon>
        <taxon>Colletotrichum gloeosporioides species complex</taxon>
    </lineage>
</organism>
<dbReference type="EMBL" id="AMYD01004496">
    <property type="protein sequence ID" value="EQB43089.1"/>
    <property type="molecule type" value="Genomic_DNA"/>
</dbReference>
<dbReference type="HOGENOM" id="CLU_3432001_0_0_1"/>
<evidence type="ECO:0000313" key="2">
    <source>
        <dbReference type="Proteomes" id="UP000015530"/>
    </source>
</evidence>
<proteinExistence type="predicted"/>
<evidence type="ECO:0000313" key="1">
    <source>
        <dbReference type="EMBL" id="EQB43089.1"/>
    </source>
</evidence>
<name>T0JUS3_COLGC</name>